<organism evidence="1 2">
    <name type="scientific">Dreissena polymorpha</name>
    <name type="common">Zebra mussel</name>
    <name type="synonym">Mytilus polymorpha</name>
    <dbReference type="NCBI Taxonomy" id="45954"/>
    <lineage>
        <taxon>Eukaryota</taxon>
        <taxon>Metazoa</taxon>
        <taxon>Spiralia</taxon>
        <taxon>Lophotrochozoa</taxon>
        <taxon>Mollusca</taxon>
        <taxon>Bivalvia</taxon>
        <taxon>Autobranchia</taxon>
        <taxon>Heteroconchia</taxon>
        <taxon>Euheterodonta</taxon>
        <taxon>Imparidentia</taxon>
        <taxon>Neoheterodontei</taxon>
        <taxon>Myida</taxon>
        <taxon>Dreissenoidea</taxon>
        <taxon>Dreissenidae</taxon>
        <taxon>Dreissena</taxon>
    </lineage>
</organism>
<evidence type="ECO:0000313" key="2">
    <source>
        <dbReference type="Proteomes" id="UP000828390"/>
    </source>
</evidence>
<evidence type="ECO:0000313" key="1">
    <source>
        <dbReference type="EMBL" id="KAH3822462.1"/>
    </source>
</evidence>
<sequence length="53" mass="5738">MHNPESLLLDMVDLSHALTRLSVLNDRSTVQVVAGKVSNMIIASRTAGNKSVF</sequence>
<reference evidence="1" key="1">
    <citation type="journal article" date="2019" name="bioRxiv">
        <title>The Genome of the Zebra Mussel, Dreissena polymorpha: A Resource for Invasive Species Research.</title>
        <authorList>
            <person name="McCartney M.A."/>
            <person name="Auch B."/>
            <person name="Kono T."/>
            <person name="Mallez S."/>
            <person name="Zhang Y."/>
            <person name="Obille A."/>
            <person name="Becker A."/>
            <person name="Abrahante J.E."/>
            <person name="Garbe J."/>
            <person name="Badalamenti J.P."/>
            <person name="Herman A."/>
            <person name="Mangelson H."/>
            <person name="Liachko I."/>
            <person name="Sullivan S."/>
            <person name="Sone E.D."/>
            <person name="Koren S."/>
            <person name="Silverstein K.A.T."/>
            <person name="Beckman K.B."/>
            <person name="Gohl D.M."/>
        </authorList>
    </citation>
    <scope>NUCLEOTIDE SEQUENCE</scope>
    <source>
        <strain evidence="1">Duluth1</strain>
        <tissue evidence="1">Whole animal</tissue>
    </source>
</reference>
<proteinExistence type="predicted"/>
<reference evidence="1" key="2">
    <citation type="submission" date="2020-11" db="EMBL/GenBank/DDBJ databases">
        <authorList>
            <person name="McCartney M.A."/>
            <person name="Auch B."/>
            <person name="Kono T."/>
            <person name="Mallez S."/>
            <person name="Becker A."/>
            <person name="Gohl D.M."/>
            <person name="Silverstein K.A.T."/>
            <person name="Koren S."/>
            <person name="Bechman K.B."/>
            <person name="Herman A."/>
            <person name="Abrahante J.E."/>
            <person name="Garbe J."/>
        </authorList>
    </citation>
    <scope>NUCLEOTIDE SEQUENCE</scope>
    <source>
        <strain evidence="1">Duluth1</strain>
        <tissue evidence="1">Whole animal</tissue>
    </source>
</reference>
<dbReference type="AlphaFoldDB" id="A0A9D4GT61"/>
<name>A0A9D4GT61_DREPO</name>
<accession>A0A9D4GT61</accession>
<dbReference type="EMBL" id="JAIWYP010000005">
    <property type="protein sequence ID" value="KAH3822462.1"/>
    <property type="molecule type" value="Genomic_DNA"/>
</dbReference>
<gene>
    <name evidence="1" type="ORF">DPMN_124241</name>
</gene>
<keyword evidence="2" id="KW-1185">Reference proteome</keyword>
<protein>
    <submittedName>
        <fullName evidence="1">Uncharacterized protein</fullName>
    </submittedName>
</protein>
<dbReference type="Proteomes" id="UP000828390">
    <property type="component" value="Unassembled WGS sequence"/>
</dbReference>
<comment type="caution">
    <text evidence="1">The sequence shown here is derived from an EMBL/GenBank/DDBJ whole genome shotgun (WGS) entry which is preliminary data.</text>
</comment>